<evidence type="ECO:0000256" key="10">
    <source>
        <dbReference type="SAM" id="MobiDB-lite"/>
    </source>
</evidence>
<dbReference type="SUPFAM" id="SSF55785">
    <property type="entry name" value="PYP-like sensor domain (PAS domain)"/>
    <property type="match status" value="2"/>
</dbReference>
<reference evidence="15 16" key="1">
    <citation type="submission" date="2020-05" db="EMBL/GenBank/DDBJ databases">
        <title>Bremerella alba sp. nov., a novel planctomycete isolated from the surface of the macroalga Fucus spiralis.</title>
        <authorList>
            <person name="Godinho O."/>
            <person name="Botelho R."/>
            <person name="Albuquerque L."/>
            <person name="Wiegand S."/>
            <person name="Da Costa M.S."/>
            <person name="Lobo-Da-Cunha A."/>
            <person name="Jogler C."/>
            <person name="Lage O.M."/>
        </authorList>
    </citation>
    <scope>NUCLEOTIDE SEQUENCE [LARGE SCALE GENOMIC DNA]</scope>
    <source>
        <strain evidence="15 16">FF15</strain>
    </source>
</reference>
<dbReference type="Gene3D" id="3.40.50.2300">
    <property type="match status" value="1"/>
</dbReference>
<dbReference type="InterPro" id="IPR013656">
    <property type="entry name" value="PAS_4"/>
</dbReference>
<dbReference type="InterPro" id="IPR035965">
    <property type="entry name" value="PAS-like_dom_sf"/>
</dbReference>
<dbReference type="FunFam" id="1.10.287.130:FF:000001">
    <property type="entry name" value="Two-component sensor histidine kinase"/>
    <property type="match status" value="1"/>
</dbReference>
<dbReference type="InterPro" id="IPR003661">
    <property type="entry name" value="HisK_dim/P_dom"/>
</dbReference>
<comment type="caution">
    <text evidence="15">The sequence shown here is derived from an EMBL/GenBank/DDBJ whole genome shotgun (WGS) entry which is preliminary data.</text>
</comment>
<dbReference type="PROSITE" id="PS50113">
    <property type="entry name" value="PAC"/>
    <property type="match status" value="2"/>
</dbReference>
<dbReference type="Gene3D" id="2.10.70.100">
    <property type="match status" value="1"/>
</dbReference>
<dbReference type="CDD" id="cd17580">
    <property type="entry name" value="REC_2_DhkD-like"/>
    <property type="match status" value="1"/>
</dbReference>
<evidence type="ECO:0000256" key="8">
    <source>
        <dbReference type="PROSITE-ProRule" id="PRU00169"/>
    </source>
</evidence>
<dbReference type="Gene3D" id="3.30.565.10">
    <property type="entry name" value="Histidine kinase-like ATPase, C-terminal domain"/>
    <property type="match status" value="1"/>
</dbReference>
<evidence type="ECO:0000259" key="14">
    <source>
        <dbReference type="PROSITE" id="PS50113"/>
    </source>
</evidence>
<dbReference type="Pfam" id="PF02518">
    <property type="entry name" value="HATPase_c"/>
    <property type="match status" value="1"/>
</dbReference>
<keyword evidence="3 8" id="KW-0597">Phosphoprotein</keyword>
<feature type="modified residue" description="4-aspartylphosphate" evidence="8">
    <location>
        <position position="780"/>
    </location>
</feature>
<evidence type="ECO:0000256" key="3">
    <source>
        <dbReference type="ARBA" id="ARBA00022553"/>
    </source>
</evidence>
<evidence type="ECO:0000256" key="1">
    <source>
        <dbReference type="ARBA" id="ARBA00000085"/>
    </source>
</evidence>
<dbReference type="SMART" id="SM00448">
    <property type="entry name" value="REC"/>
    <property type="match status" value="1"/>
</dbReference>
<keyword evidence="6" id="KW-0902">Two-component regulatory system</keyword>
<dbReference type="EMBL" id="JABRWO010000001">
    <property type="protein sequence ID" value="MBA2113199.1"/>
    <property type="molecule type" value="Genomic_DNA"/>
</dbReference>
<feature type="domain" description="PAS" evidence="13">
    <location>
        <begin position="218"/>
        <end position="291"/>
    </location>
</feature>
<evidence type="ECO:0000259" key="13">
    <source>
        <dbReference type="PROSITE" id="PS50112"/>
    </source>
</evidence>
<dbReference type="SMART" id="SM00091">
    <property type="entry name" value="PAS"/>
    <property type="match status" value="2"/>
</dbReference>
<dbReference type="InterPro" id="IPR029016">
    <property type="entry name" value="GAF-like_dom_sf"/>
</dbReference>
<dbReference type="SUPFAM" id="SSF55781">
    <property type="entry name" value="GAF domain-like"/>
    <property type="match status" value="1"/>
</dbReference>
<feature type="compositionally biased region" description="Basic and acidic residues" evidence="10">
    <location>
        <begin position="816"/>
        <end position="831"/>
    </location>
</feature>
<evidence type="ECO:0000259" key="11">
    <source>
        <dbReference type="PROSITE" id="PS50109"/>
    </source>
</evidence>
<dbReference type="InterPro" id="IPR000014">
    <property type="entry name" value="PAS"/>
</dbReference>
<keyword evidence="16" id="KW-1185">Reference proteome</keyword>
<comment type="catalytic activity">
    <reaction evidence="1">
        <text>ATP + protein L-histidine = ADP + protein N-phospho-L-histidine.</text>
        <dbReference type="EC" id="2.7.13.3"/>
    </reaction>
</comment>
<evidence type="ECO:0000256" key="4">
    <source>
        <dbReference type="ARBA" id="ARBA00022679"/>
    </source>
</evidence>
<dbReference type="InterPro" id="IPR011006">
    <property type="entry name" value="CheY-like_superfamily"/>
</dbReference>
<feature type="domain" description="PAC" evidence="14">
    <location>
        <begin position="428"/>
        <end position="479"/>
    </location>
</feature>
<feature type="region of interest" description="Disordered" evidence="10">
    <location>
        <begin position="816"/>
        <end position="839"/>
    </location>
</feature>
<dbReference type="PANTHER" id="PTHR43547:SF2">
    <property type="entry name" value="HYBRID SIGNAL TRANSDUCTION HISTIDINE KINASE C"/>
    <property type="match status" value="1"/>
</dbReference>
<dbReference type="InterPro" id="IPR003594">
    <property type="entry name" value="HATPase_dom"/>
</dbReference>
<dbReference type="Pfam" id="PF13185">
    <property type="entry name" value="GAF_2"/>
    <property type="match status" value="1"/>
</dbReference>
<accession>A0A7V8V213</accession>
<feature type="domain" description="Response regulatory" evidence="12">
    <location>
        <begin position="730"/>
        <end position="847"/>
    </location>
</feature>
<feature type="domain" description="PAC" evidence="14">
    <location>
        <begin position="294"/>
        <end position="346"/>
    </location>
</feature>
<evidence type="ECO:0000256" key="6">
    <source>
        <dbReference type="ARBA" id="ARBA00023012"/>
    </source>
</evidence>
<evidence type="ECO:0000256" key="2">
    <source>
        <dbReference type="ARBA" id="ARBA00012438"/>
    </source>
</evidence>
<dbReference type="Gene3D" id="3.30.450.40">
    <property type="match status" value="1"/>
</dbReference>
<evidence type="ECO:0000313" key="15">
    <source>
        <dbReference type="EMBL" id="MBA2113199.1"/>
    </source>
</evidence>
<dbReference type="InterPro" id="IPR000700">
    <property type="entry name" value="PAS-assoc_C"/>
</dbReference>
<dbReference type="FunFam" id="3.30.565.10:FF:000006">
    <property type="entry name" value="Sensor histidine kinase WalK"/>
    <property type="match status" value="1"/>
</dbReference>
<dbReference type="InterPro" id="IPR005467">
    <property type="entry name" value="His_kinase_dom"/>
</dbReference>
<name>A0A7V8V213_9BACT</name>
<dbReference type="InterPro" id="IPR036097">
    <property type="entry name" value="HisK_dim/P_sf"/>
</dbReference>
<dbReference type="PROSITE" id="PS50109">
    <property type="entry name" value="HIS_KIN"/>
    <property type="match status" value="1"/>
</dbReference>
<evidence type="ECO:0000256" key="7">
    <source>
        <dbReference type="ARBA" id="ARBA00023136"/>
    </source>
</evidence>
<dbReference type="InterPro" id="IPR036890">
    <property type="entry name" value="HATPase_C_sf"/>
</dbReference>
<dbReference type="SMART" id="SM00388">
    <property type="entry name" value="HisKA"/>
    <property type="match status" value="1"/>
</dbReference>
<dbReference type="SUPFAM" id="SSF55874">
    <property type="entry name" value="ATPase domain of HSP90 chaperone/DNA topoisomerase II/histidine kinase"/>
    <property type="match status" value="1"/>
</dbReference>
<organism evidence="15 16">
    <name type="scientific">Bremerella alba</name>
    <dbReference type="NCBI Taxonomy" id="980252"/>
    <lineage>
        <taxon>Bacteria</taxon>
        <taxon>Pseudomonadati</taxon>
        <taxon>Planctomycetota</taxon>
        <taxon>Planctomycetia</taxon>
        <taxon>Pirellulales</taxon>
        <taxon>Pirellulaceae</taxon>
        <taxon>Bremerella</taxon>
    </lineage>
</organism>
<evidence type="ECO:0000256" key="5">
    <source>
        <dbReference type="ARBA" id="ARBA00022777"/>
    </source>
</evidence>
<dbReference type="Pfam" id="PF00072">
    <property type="entry name" value="Response_reg"/>
    <property type="match status" value="1"/>
</dbReference>
<dbReference type="InterPro" id="IPR013655">
    <property type="entry name" value="PAS_fold_3"/>
</dbReference>
<evidence type="ECO:0000313" key="16">
    <source>
        <dbReference type="Proteomes" id="UP000551616"/>
    </source>
</evidence>
<keyword evidence="5 15" id="KW-0418">Kinase</keyword>
<gene>
    <name evidence="15" type="primary">rcsC_4</name>
    <name evidence="15" type="ORF">HOV93_03480</name>
</gene>
<dbReference type="Pfam" id="PF00512">
    <property type="entry name" value="HisKA"/>
    <property type="match status" value="1"/>
</dbReference>
<dbReference type="PROSITE" id="PS50112">
    <property type="entry name" value="PAS"/>
    <property type="match status" value="2"/>
</dbReference>
<dbReference type="SUPFAM" id="SSF52172">
    <property type="entry name" value="CheY-like"/>
    <property type="match status" value="1"/>
</dbReference>
<keyword evidence="4 15" id="KW-0808">Transferase</keyword>
<dbReference type="EC" id="2.7.13.3" evidence="2"/>
<dbReference type="SUPFAM" id="SSF47384">
    <property type="entry name" value="Homodimeric domain of signal transducing histidine kinase"/>
    <property type="match status" value="1"/>
</dbReference>
<feature type="coiled-coil region" evidence="9">
    <location>
        <begin position="191"/>
        <end position="228"/>
    </location>
</feature>
<dbReference type="PROSITE" id="PS50110">
    <property type="entry name" value="RESPONSE_REGULATORY"/>
    <property type="match status" value="1"/>
</dbReference>
<dbReference type="Proteomes" id="UP000551616">
    <property type="component" value="Unassembled WGS sequence"/>
</dbReference>
<dbReference type="CDD" id="cd00130">
    <property type="entry name" value="PAS"/>
    <property type="match status" value="2"/>
</dbReference>
<dbReference type="AlphaFoldDB" id="A0A7V8V213"/>
<dbReference type="InterPro" id="IPR001789">
    <property type="entry name" value="Sig_transdc_resp-reg_receiver"/>
</dbReference>
<dbReference type="NCBIfam" id="TIGR00229">
    <property type="entry name" value="sensory_box"/>
    <property type="match status" value="2"/>
</dbReference>
<dbReference type="InterPro" id="IPR004358">
    <property type="entry name" value="Sig_transdc_His_kin-like_C"/>
</dbReference>
<protein>
    <recommendedName>
        <fullName evidence="2">histidine kinase</fullName>
        <ecNumber evidence="2">2.7.13.3</ecNumber>
    </recommendedName>
</protein>
<evidence type="ECO:0000259" key="12">
    <source>
        <dbReference type="PROSITE" id="PS50110"/>
    </source>
</evidence>
<sequence length="850" mass="93495">MSRNSDESGGCSIDEVITTAALANRPSRSPDFAAENQALLELGSAFADSPKGVLQKLADIALELCGAGSSGISIAEAEGDQAIFRWRATAGEFQKYYLGTMPRDFSPCGVVLQRDDLQVMSNPARAFPYIASISPQPLEVLLVPFYRQDQAIGTVWVVSHSEHKKFDAEDARIVKNLAQFASAAVQNLQALEESENVANQVSSQQKALEQIEQDLLETQRRLQSTLSAAEVATWTWEIASNRVVADKNLIQMFGISPEIANGGPIEAYFAAIHPEDQDAVQRKAQRAIETGSEYEAIYRVQDAKGELRWVIARGSVERDEYGIAARLPGVVVDVTRQKEAENLASRLAHESDQLRRTYETALSNTADLNFVCDGDGKFTYVNKAFLDLWQKEMSDVVGQSAIPSQSPNDITERFQNQIQTVIQTRKSLRDEATYQTPDGVRQYESIIQPVLGEGGNIEAVVGSSRDITQRKEFEQHLLETHRQKDEFLATLAHELRNPLAPIRTGLQLLKFDHVSEEDATDAIDIMERQIAHLVHLVDDLLDVSRVTSGKIILRNEPVDLRSMIKSALEMCRSNMTDRHHRWTVEQPESPVLVNGDAVRLTQILTNVINNSCKYTPDGGLISLSLSIEAGHAIVKIRDNGIGIPDDLLSQVFEIFKQVEPSLDRAQGGLGLGLTLSQRLVEMHGGTIRADSAGIGQGSTITISLPTTVHSKTSMQDKTPLAASSTGRSLKILAVDDNVGAARLLSKLLSKLGDHDVDVAHDGNTVLRKAAEDCPDLIIMDIGMPGMNGYEVARKLRQMPEAKDTFLVALTGYGQDSDRNEARSSGYDEHLTKPPSLDALQDMLRHPKLHQ</sequence>
<dbReference type="PRINTS" id="PR00344">
    <property type="entry name" value="BCTRLSENSOR"/>
</dbReference>
<feature type="domain" description="PAS" evidence="13">
    <location>
        <begin position="354"/>
        <end position="425"/>
    </location>
</feature>
<keyword evidence="7" id="KW-0472">Membrane</keyword>
<evidence type="ECO:0000256" key="9">
    <source>
        <dbReference type="SAM" id="Coils"/>
    </source>
</evidence>
<dbReference type="Pfam" id="PF08448">
    <property type="entry name" value="PAS_4"/>
    <property type="match status" value="1"/>
</dbReference>
<dbReference type="InterPro" id="IPR003018">
    <property type="entry name" value="GAF"/>
</dbReference>
<dbReference type="SMART" id="SM00387">
    <property type="entry name" value="HATPase_c"/>
    <property type="match status" value="1"/>
</dbReference>
<dbReference type="CDD" id="cd00082">
    <property type="entry name" value="HisKA"/>
    <property type="match status" value="1"/>
</dbReference>
<dbReference type="RefSeq" id="WP_207394705.1">
    <property type="nucleotide sequence ID" value="NZ_JABRWO010000001.1"/>
</dbReference>
<feature type="domain" description="Histidine kinase" evidence="11">
    <location>
        <begin position="490"/>
        <end position="708"/>
    </location>
</feature>
<dbReference type="Gene3D" id="1.10.287.130">
    <property type="match status" value="1"/>
</dbReference>
<keyword evidence="9" id="KW-0175">Coiled coil</keyword>
<dbReference type="GO" id="GO:0000155">
    <property type="term" value="F:phosphorelay sensor kinase activity"/>
    <property type="evidence" value="ECO:0007669"/>
    <property type="project" value="InterPro"/>
</dbReference>
<dbReference type="SMART" id="SM00086">
    <property type="entry name" value="PAC"/>
    <property type="match status" value="2"/>
</dbReference>
<dbReference type="Gene3D" id="3.30.450.20">
    <property type="entry name" value="PAS domain"/>
    <property type="match status" value="2"/>
</dbReference>
<dbReference type="InterPro" id="IPR001610">
    <property type="entry name" value="PAC"/>
</dbReference>
<proteinExistence type="predicted"/>
<dbReference type="Pfam" id="PF08447">
    <property type="entry name" value="PAS_3"/>
    <property type="match status" value="1"/>
</dbReference>
<dbReference type="PANTHER" id="PTHR43547">
    <property type="entry name" value="TWO-COMPONENT HISTIDINE KINASE"/>
    <property type="match status" value="1"/>
</dbReference>